<comment type="caution">
    <text evidence="2">The sequence shown here is derived from an EMBL/GenBank/DDBJ whole genome shotgun (WGS) entry which is preliminary data.</text>
</comment>
<proteinExistence type="predicted"/>
<keyword evidence="1" id="KW-0175">Coiled coil</keyword>
<dbReference type="EMBL" id="JAMSHJ010000004">
    <property type="protein sequence ID" value="KAI5416173.1"/>
    <property type="molecule type" value="Genomic_DNA"/>
</dbReference>
<evidence type="ECO:0000313" key="2">
    <source>
        <dbReference type="EMBL" id="KAI5416173.1"/>
    </source>
</evidence>
<accession>A0A9D4X7N4</accession>
<feature type="coiled-coil region" evidence="1">
    <location>
        <begin position="24"/>
        <end position="58"/>
    </location>
</feature>
<dbReference type="AlphaFoldDB" id="A0A9D4X7N4"/>
<dbReference type="Gramene" id="Psat04G0128100-T1">
    <property type="protein sequence ID" value="KAI5416173.1"/>
    <property type="gene ID" value="KIW84_041281"/>
</dbReference>
<protein>
    <submittedName>
        <fullName evidence="2">Uncharacterized protein</fullName>
    </submittedName>
</protein>
<name>A0A9D4X7N4_PEA</name>
<sequence length="109" mass="12875">MSYAYERLMYVVVAEPSSLPNQDVEEFEDAFTKIKQERDLWEERFQALNQKQEELQLDMPQPSGAWKKIVDQLVLEKAQMKTSFEFVIQRIRTKYATIARSSDIIARDP</sequence>
<keyword evidence="3" id="KW-1185">Reference proteome</keyword>
<organism evidence="2 3">
    <name type="scientific">Pisum sativum</name>
    <name type="common">Garden pea</name>
    <name type="synonym">Lathyrus oleraceus</name>
    <dbReference type="NCBI Taxonomy" id="3888"/>
    <lineage>
        <taxon>Eukaryota</taxon>
        <taxon>Viridiplantae</taxon>
        <taxon>Streptophyta</taxon>
        <taxon>Embryophyta</taxon>
        <taxon>Tracheophyta</taxon>
        <taxon>Spermatophyta</taxon>
        <taxon>Magnoliopsida</taxon>
        <taxon>eudicotyledons</taxon>
        <taxon>Gunneridae</taxon>
        <taxon>Pentapetalae</taxon>
        <taxon>rosids</taxon>
        <taxon>fabids</taxon>
        <taxon>Fabales</taxon>
        <taxon>Fabaceae</taxon>
        <taxon>Papilionoideae</taxon>
        <taxon>50 kb inversion clade</taxon>
        <taxon>NPAAA clade</taxon>
        <taxon>Hologalegina</taxon>
        <taxon>IRL clade</taxon>
        <taxon>Fabeae</taxon>
        <taxon>Lathyrus</taxon>
    </lineage>
</organism>
<dbReference type="Proteomes" id="UP001058974">
    <property type="component" value="Chromosome 4"/>
</dbReference>
<reference evidence="2 3" key="1">
    <citation type="journal article" date="2022" name="Nat. Genet.">
        <title>Improved pea reference genome and pan-genome highlight genomic features and evolutionary characteristics.</title>
        <authorList>
            <person name="Yang T."/>
            <person name="Liu R."/>
            <person name="Luo Y."/>
            <person name="Hu S."/>
            <person name="Wang D."/>
            <person name="Wang C."/>
            <person name="Pandey M.K."/>
            <person name="Ge S."/>
            <person name="Xu Q."/>
            <person name="Li N."/>
            <person name="Li G."/>
            <person name="Huang Y."/>
            <person name="Saxena R.K."/>
            <person name="Ji Y."/>
            <person name="Li M."/>
            <person name="Yan X."/>
            <person name="He Y."/>
            <person name="Liu Y."/>
            <person name="Wang X."/>
            <person name="Xiang C."/>
            <person name="Varshney R.K."/>
            <person name="Ding H."/>
            <person name="Gao S."/>
            <person name="Zong X."/>
        </authorList>
    </citation>
    <scope>NUCLEOTIDE SEQUENCE [LARGE SCALE GENOMIC DNA]</scope>
    <source>
        <strain evidence="2 3">cv. Zhongwan 6</strain>
    </source>
</reference>
<evidence type="ECO:0000313" key="3">
    <source>
        <dbReference type="Proteomes" id="UP001058974"/>
    </source>
</evidence>
<evidence type="ECO:0000256" key="1">
    <source>
        <dbReference type="SAM" id="Coils"/>
    </source>
</evidence>
<gene>
    <name evidence="2" type="ORF">KIW84_041281</name>
</gene>